<dbReference type="EMBL" id="NMUH01002709">
    <property type="protein sequence ID" value="MQM01617.1"/>
    <property type="molecule type" value="Genomic_DNA"/>
</dbReference>
<gene>
    <name evidence="1" type="ORF">Taro_034375</name>
</gene>
<evidence type="ECO:0000313" key="2">
    <source>
        <dbReference type="Proteomes" id="UP000652761"/>
    </source>
</evidence>
<evidence type="ECO:0000313" key="1">
    <source>
        <dbReference type="EMBL" id="MQM01617.1"/>
    </source>
</evidence>
<name>A0A843W2R7_COLES</name>
<comment type="caution">
    <text evidence="1">The sequence shown here is derived from an EMBL/GenBank/DDBJ whole genome shotgun (WGS) entry which is preliminary data.</text>
</comment>
<accession>A0A843W2R7</accession>
<reference evidence="1" key="1">
    <citation type="submission" date="2017-07" db="EMBL/GenBank/DDBJ databases">
        <title>Taro Niue Genome Assembly and Annotation.</title>
        <authorList>
            <person name="Atibalentja N."/>
            <person name="Keating K."/>
            <person name="Fields C.J."/>
        </authorList>
    </citation>
    <scope>NUCLEOTIDE SEQUENCE</scope>
    <source>
        <strain evidence="1">Niue_2</strain>
        <tissue evidence="1">Leaf</tissue>
    </source>
</reference>
<organism evidence="1 2">
    <name type="scientific">Colocasia esculenta</name>
    <name type="common">Wild taro</name>
    <name type="synonym">Arum esculentum</name>
    <dbReference type="NCBI Taxonomy" id="4460"/>
    <lineage>
        <taxon>Eukaryota</taxon>
        <taxon>Viridiplantae</taxon>
        <taxon>Streptophyta</taxon>
        <taxon>Embryophyta</taxon>
        <taxon>Tracheophyta</taxon>
        <taxon>Spermatophyta</taxon>
        <taxon>Magnoliopsida</taxon>
        <taxon>Liliopsida</taxon>
        <taxon>Araceae</taxon>
        <taxon>Aroideae</taxon>
        <taxon>Colocasieae</taxon>
        <taxon>Colocasia</taxon>
    </lineage>
</organism>
<protein>
    <submittedName>
        <fullName evidence="1">Uncharacterized protein</fullName>
    </submittedName>
</protein>
<keyword evidence="2" id="KW-1185">Reference proteome</keyword>
<dbReference type="AlphaFoldDB" id="A0A843W2R7"/>
<dbReference type="Proteomes" id="UP000652761">
    <property type="component" value="Unassembled WGS sequence"/>
</dbReference>
<proteinExistence type="predicted"/>
<sequence>MWTPTSLTCMRCRAQNFGSKLAHPLGSCPQRL</sequence>